<evidence type="ECO:0008006" key="2">
    <source>
        <dbReference type="Google" id="ProtNLM"/>
    </source>
</evidence>
<protein>
    <recommendedName>
        <fullName evidence="2">Spore coat protein</fullName>
    </recommendedName>
</protein>
<accession>A0A6N3CUH9</accession>
<dbReference type="PANTHER" id="PTHR39179:SF1">
    <property type="entry name" value="SPORE COAT PROTEIN I"/>
    <property type="match status" value="1"/>
</dbReference>
<dbReference type="InterPro" id="IPR047175">
    <property type="entry name" value="CotS-like"/>
</dbReference>
<dbReference type="Gene3D" id="3.90.1200.10">
    <property type="match status" value="1"/>
</dbReference>
<dbReference type="AlphaFoldDB" id="A0A6N3CUH9"/>
<reference evidence="1" key="1">
    <citation type="submission" date="2019-11" db="EMBL/GenBank/DDBJ databases">
        <authorList>
            <person name="Feng L."/>
        </authorList>
    </citation>
    <scope>NUCLEOTIDE SEQUENCE</scope>
    <source>
        <strain evidence="1">CTertiumLFYP3</strain>
    </source>
</reference>
<dbReference type="PANTHER" id="PTHR39179">
    <property type="entry name" value="SPORE COAT PROTEIN I"/>
    <property type="match status" value="1"/>
</dbReference>
<sequence>MSDARLLSFLESKGIYVLNEEFISSLEEDNFKKQIDNIIAFQKSLGEYKENLYPRIGSVIGKEINSFNSQLRLISSYYKKVEKREELNSVDFYFIRRAEYLISIGKRALELLYTSNYRGLIENSMKNYEVCLSRVDEKNLYVREDGKIIVKTIRYLSYNLKEHDVYSYIKKLKRKNIDINFEDIINYYVETLGLENNNREYLRALASYPNEEFRILERYILGKLKDSDERILSSLERARKYDSKGLVI</sequence>
<name>A0A6N3CUH9_9CLOT</name>
<dbReference type="EMBL" id="CACRTO010000018">
    <property type="protein sequence ID" value="VYU19264.1"/>
    <property type="molecule type" value="Genomic_DNA"/>
</dbReference>
<dbReference type="GO" id="GO:0042601">
    <property type="term" value="C:endospore-forming forespore"/>
    <property type="evidence" value="ECO:0007669"/>
    <property type="project" value="TreeGrafter"/>
</dbReference>
<organism evidence="1">
    <name type="scientific">Clostridium tertium</name>
    <dbReference type="NCBI Taxonomy" id="1559"/>
    <lineage>
        <taxon>Bacteria</taxon>
        <taxon>Bacillati</taxon>
        <taxon>Bacillota</taxon>
        <taxon>Clostridia</taxon>
        <taxon>Eubacteriales</taxon>
        <taxon>Clostridiaceae</taxon>
        <taxon>Clostridium</taxon>
    </lineage>
</organism>
<dbReference type="RefSeq" id="WP_156626194.1">
    <property type="nucleotide sequence ID" value="NZ_CACRTO010000018.1"/>
</dbReference>
<evidence type="ECO:0000313" key="1">
    <source>
        <dbReference type="EMBL" id="VYU19264.1"/>
    </source>
</evidence>
<proteinExistence type="predicted"/>
<gene>
    <name evidence="1" type="ORF">CTLFYP3_01716</name>
</gene>